<keyword evidence="4 8" id="KW-0067">ATP-binding</keyword>
<dbReference type="PROSITE" id="PS51902">
    <property type="entry name" value="CLPX_ZB"/>
    <property type="match status" value="1"/>
</dbReference>
<feature type="region of interest" description="Disordered" evidence="5">
    <location>
        <begin position="286"/>
        <end position="310"/>
    </location>
</feature>
<feature type="transmembrane region" description="Helical" evidence="6">
    <location>
        <begin position="162"/>
        <end position="182"/>
    </location>
</feature>
<evidence type="ECO:0000256" key="4">
    <source>
        <dbReference type="ARBA" id="ARBA00022840"/>
    </source>
</evidence>
<dbReference type="PANTHER" id="PTHR48102:SF7">
    <property type="entry name" value="ATP-DEPENDENT CLP PROTEASE ATP-BINDING SUBUNIT CLPX-LIKE, MITOCHONDRIAL"/>
    <property type="match status" value="1"/>
</dbReference>
<dbReference type="STRING" id="7070.A0A139WNK6"/>
<evidence type="ECO:0000259" key="7">
    <source>
        <dbReference type="PROSITE" id="PS51902"/>
    </source>
</evidence>
<evidence type="ECO:0000256" key="6">
    <source>
        <dbReference type="SAM" id="Phobius"/>
    </source>
</evidence>
<keyword evidence="6" id="KW-1133">Transmembrane helix</keyword>
<dbReference type="FunFam" id="1.10.8.60:FF:000002">
    <property type="entry name" value="ATP-dependent Clp protease ATP-binding subunit ClpX"/>
    <property type="match status" value="1"/>
</dbReference>
<name>A0A139WNK6_TRICA</name>
<dbReference type="eggNOG" id="KOG0745">
    <property type="taxonomic scope" value="Eukaryota"/>
</dbReference>
<keyword evidence="1" id="KW-0479">Metal-binding</keyword>
<dbReference type="GO" id="GO:0051603">
    <property type="term" value="P:proteolysis involved in protein catabolic process"/>
    <property type="evidence" value="ECO:0000318"/>
    <property type="project" value="GO_Central"/>
</dbReference>
<protein>
    <submittedName>
        <fullName evidence="8">ATP-dependent Clp protease ATP-binding subunit clpX-like, mitochondrial</fullName>
    </submittedName>
</protein>
<evidence type="ECO:0000256" key="1">
    <source>
        <dbReference type="ARBA" id="ARBA00022723"/>
    </source>
</evidence>
<evidence type="ECO:0000313" key="8">
    <source>
        <dbReference type="EMBL" id="KYB29493.1"/>
    </source>
</evidence>
<evidence type="ECO:0000313" key="9">
    <source>
        <dbReference type="Proteomes" id="UP000007266"/>
    </source>
</evidence>
<dbReference type="InterPro" id="IPR003593">
    <property type="entry name" value="AAA+_ATPase"/>
</dbReference>
<dbReference type="SMART" id="SM00382">
    <property type="entry name" value="AAA"/>
    <property type="match status" value="1"/>
</dbReference>
<dbReference type="Gene3D" id="1.10.8.60">
    <property type="match status" value="1"/>
</dbReference>
<dbReference type="Gene3D" id="3.40.50.300">
    <property type="entry name" value="P-loop containing nucleotide triphosphate hydrolases"/>
    <property type="match status" value="1"/>
</dbReference>
<gene>
    <name evidence="8" type="primary">AUGUSTUS-3.0.2_32030</name>
    <name evidence="8" type="ORF">TcasGA2_TC032030</name>
</gene>
<dbReference type="Pfam" id="PF26040">
    <property type="entry name" value="Zn_ribbon_CLPX_N"/>
    <property type="match status" value="1"/>
</dbReference>
<dbReference type="CDD" id="cd19497">
    <property type="entry name" value="RecA-like_ClpX"/>
    <property type="match status" value="1"/>
</dbReference>
<dbReference type="EMBL" id="KQ971311">
    <property type="protein sequence ID" value="KYB29493.1"/>
    <property type="molecule type" value="Genomic_DNA"/>
</dbReference>
<proteinExistence type="predicted"/>
<dbReference type="Pfam" id="PF07724">
    <property type="entry name" value="AAA_2"/>
    <property type="match status" value="1"/>
</dbReference>
<dbReference type="NCBIfam" id="NF003745">
    <property type="entry name" value="PRK05342.1"/>
    <property type="match status" value="1"/>
</dbReference>
<keyword evidence="8" id="KW-0645">Protease</keyword>
<organism evidence="8 9">
    <name type="scientific">Tribolium castaneum</name>
    <name type="common">Red flour beetle</name>
    <dbReference type="NCBI Taxonomy" id="7070"/>
    <lineage>
        <taxon>Eukaryota</taxon>
        <taxon>Metazoa</taxon>
        <taxon>Ecdysozoa</taxon>
        <taxon>Arthropoda</taxon>
        <taxon>Hexapoda</taxon>
        <taxon>Insecta</taxon>
        <taxon>Pterygota</taxon>
        <taxon>Neoptera</taxon>
        <taxon>Endopterygota</taxon>
        <taxon>Coleoptera</taxon>
        <taxon>Polyphaga</taxon>
        <taxon>Cucujiformia</taxon>
        <taxon>Tenebrionidae</taxon>
        <taxon>Tenebrionidae incertae sedis</taxon>
        <taxon>Tribolium</taxon>
    </lineage>
</organism>
<dbReference type="InterPro" id="IPR027417">
    <property type="entry name" value="P-loop_NTPase"/>
</dbReference>
<keyword evidence="6" id="KW-0472">Membrane</keyword>
<dbReference type="FunCoup" id="A0A139WNK6">
    <property type="interactions" value="1347"/>
</dbReference>
<dbReference type="GO" id="GO:0046983">
    <property type="term" value="F:protein dimerization activity"/>
    <property type="evidence" value="ECO:0007669"/>
    <property type="project" value="InterPro"/>
</dbReference>
<dbReference type="SMART" id="SM01086">
    <property type="entry name" value="ClpB_D2-small"/>
    <property type="match status" value="1"/>
</dbReference>
<keyword evidence="6" id="KW-0812">Transmembrane</keyword>
<evidence type="ECO:0000256" key="5">
    <source>
        <dbReference type="SAM" id="MobiDB-lite"/>
    </source>
</evidence>
<dbReference type="SUPFAM" id="SSF52540">
    <property type="entry name" value="P-loop containing nucleoside triphosphate hydrolases"/>
    <property type="match status" value="1"/>
</dbReference>
<dbReference type="Proteomes" id="UP000007266">
    <property type="component" value="Linkage group 2"/>
</dbReference>
<dbReference type="GO" id="GO:0005524">
    <property type="term" value="F:ATP binding"/>
    <property type="evidence" value="ECO:0000318"/>
    <property type="project" value="GO_Central"/>
</dbReference>
<keyword evidence="8" id="KW-0378">Hydrolase</keyword>
<sequence>MTEEMYFWSPQDQNYAPNYYETDYNQIPAPGPDFQPFDDFGGQIPDVSKFYDPRNVDFEEEPPLLEELEIYPDRIVQKMLAVLNPFRSHGLTDDADYLNKDPDLAGPIFFYLILAVCLFLSGNKAHFGYIYGISVLSCLMMYSLLSLMTAQSVFNVTTVASVLGYSLIPIVGLSVFGVFFSLKGLLGGVLATLSVMWSSISASRLFVAISGDREQQPLFAYPCALVSAVYVLLMTSVRCGIITVGKLAQAVRSTKLQQGVLSAIYTKQPNTPKSLSTCVVLLKSAGSGDPPTQPPSKDVSGNDSGGGGGKNRNTLSCPKCGDPCTHVETFVSSTRFVKCEKCHHFFVVLSEVDSKKKEGVDTKAGFFRKPPPPPKKIYDYLNRHVVGQEHAKKVLSVAVYNHYKRIYNNNPNGQGGGNSRQDVAVMEQGLHQNVTHRDLLHITGLGHGNVIGANLSGQEPNRNPTSGSEILDRTTHELKLEKSNILLLGPTGSGKTLLAQTIAQCLDVPFAICDCTTLTQAGYVGEDIESVIGKLLQDAGFSVDRAQIGIVFLDEVDKIGAVPGIHQLRDVGGEGVQQGMLKMLEGTVVNVPERNSPRKLRGETIQVDTTNILFVASGAYNGLERLIQRRNNENYLGFGAPVSESQGRRAVSQQASLYQSSQTAEEENAEKDAALKQVQARDLIDFGMIPEFVGRFPVLVPFHSLNKNMLVRILTEPKNALLPQYQRLLAMDQCELSFTPGALDSIATLAMERKTGARGLRAIMESLLLEPMFEVPGSGITTVHVTEEYVRGESGPVYEKRTDIGTADVNDEDDVNTSIRIKQ</sequence>
<dbReference type="GO" id="GO:0005759">
    <property type="term" value="C:mitochondrial matrix"/>
    <property type="evidence" value="ECO:0000318"/>
    <property type="project" value="GO_Central"/>
</dbReference>
<accession>A0A139WNK6</accession>
<keyword evidence="3" id="KW-0862">Zinc</keyword>
<dbReference type="PANTHER" id="PTHR48102">
    <property type="entry name" value="ATP-DEPENDENT CLP PROTEASE ATP-BINDING SUBUNIT CLPX-LIKE, MITOCHONDRIAL-RELATED"/>
    <property type="match status" value="1"/>
</dbReference>
<dbReference type="InterPro" id="IPR059067">
    <property type="entry name" value="Znf_ribbon_CLPX-like"/>
</dbReference>
<keyword evidence="9" id="KW-1185">Reference proteome</keyword>
<reference evidence="8 9" key="2">
    <citation type="journal article" date="2010" name="Nucleic Acids Res.">
        <title>BeetleBase in 2010: revisions to provide comprehensive genomic information for Tribolium castaneum.</title>
        <authorList>
            <person name="Kim H.S."/>
            <person name="Murphy T."/>
            <person name="Xia J."/>
            <person name="Caragea D."/>
            <person name="Park Y."/>
            <person name="Beeman R.W."/>
            <person name="Lorenzen M.D."/>
            <person name="Butcher S."/>
            <person name="Manak J.R."/>
            <person name="Brown S.J."/>
        </authorList>
    </citation>
    <scope>GENOME REANNOTATION</scope>
    <source>
        <strain evidence="8 9">Georgia GA2</strain>
    </source>
</reference>
<dbReference type="AlphaFoldDB" id="A0A139WNK6"/>
<feature type="transmembrane region" description="Helical" evidence="6">
    <location>
        <begin position="104"/>
        <end position="122"/>
    </location>
</feature>
<dbReference type="GO" id="GO:0008270">
    <property type="term" value="F:zinc ion binding"/>
    <property type="evidence" value="ECO:0007669"/>
    <property type="project" value="InterPro"/>
</dbReference>
<dbReference type="InterPro" id="IPR059188">
    <property type="entry name" value="Znf_CLPX-like"/>
</dbReference>
<dbReference type="Pfam" id="PF10431">
    <property type="entry name" value="ClpB_D2-small"/>
    <property type="match status" value="1"/>
</dbReference>
<dbReference type="InterPro" id="IPR019489">
    <property type="entry name" value="Clp_ATPase_C"/>
</dbReference>
<dbReference type="FunFam" id="3.40.50.300:FF:000378">
    <property type="entry name" value="ATP-dependent Clp protease ATP-binding subunit clpX-like, mitochondrial"/>
    <property type="match status" value="1"/>
</dbReference>
<evidence type="ECO:0000256" key="3">
    <source>
        <dbReference type="ARBA" id="ARBA00022833"/>
    </source>
</evidence>
<dbReference type="InParanoid" id="A0A139WNK6"/>
<dbReference type="InterPro" id="IPR003959">
    <property type="entry name" value="ATPase_AAA_core"/>
</dbReference>
<feature type="domain" description="ClpX-type ZB" evidence="7">
    <location>
        <begin position="305"/>
        <end position="358"/>
    </location>
</feature>
<feature type="transmembrane region" description="Helical" evidence="6">
    <location>
        <begin position="128"/>
        <end position="150"/>
    </location>
</feature>
<keyword evidence="2" id="KW-0547">Nucleotide-binding</keyword>
<reference evidence="8 9" key="1">
    <citation type="journal article" date="2008" name="Nature">
        <title>The genome of the model beetle and pest Tribolium castaneum.</title>
        <authorList>
            <consortium name="Tribolium Genome Sequencing Consortium"/>
            <person name="Richards S."/>
            <person name="Gibbs R.A."/>
            <person name="Weinstock G.M."/>
            <person name="Brown S.J."/>
            <person name="Denell R."/>
            <person name="Beeman R.W."/>
            <person name="Gibbs R."/>
            <person name="Beeman R.W."/>
            <person name="Brown S.J."/>
            <person name="Bucher G."/>
            <person name="Friedrich M."/>
            <person name="Grimmelikhuijzen C.J."/>
            <person name="Klingler M."/>
            <person name="Lorenzen M."/>
            <person name="Richards S."/>
            <person name="Roth S."/>
            <person name="Schroder R."/>
            <person name="Tautz D."/>
            <person name="Zdobnov E.M."/>
            <person name="Muzny D."/>
            <person name="Gibbs R.A."/>
            <person name="Weinstock G.M."/>
            <person name="Attaway T."/>
            <person name="Bell S."/>
            <person name="Buhay C.J."/>
            <person name="Chandrabose M.N."/>
            <person name="Chavez D."/>
            <person name="Clerk-Blankenburg K.P."/>
            <person name="Cree A."/>
            <person name="Dao M."/>
            <person name="Davis C."/>
            <person name="Chacko J."/>
            <person name="Dinh H."/>
            <person name="Dugan-Rocha S."/>
            <person name="Fowler G."/>
            <person name="Garner T.T."/>
            <person name="Garnes J."/>
            <person name="Gnirke A."/>
            <person name="Hawes A."/>
            <person name="Hernandez J."/>
            <person name="Hines S."/>
            <person name="Holder M."/>
            <person name="Hume J."/>
            <person name="Jhangiani S.N."/>
            <person name="Joshi V."/>
            <person name="Khan Z.M."/>
            <person name="Jackson L."/>
            <person name="Kovar C."/>
            <person name="Kowis A."/>
            <person name="Lee S."/>
            <person name="Lewis L.R."/>
            <person name="Margolis J."/>
            <person name="Morgan M."/>
            <person name="Nazareth L.V."/>
            <person name="Nguyen N."/>
            <person name="Okwuonu G."/>
            <person name="Parker D."/>
            <person name="Richards S."/>
            <person name="Ruiz S.J."/>
            <person name="Santibanez J."/>
            <person name="Savard J."/>
            <person name="Scherer S.E."/>
            <person name="Schneider B."/>
            <person name="Sodergren E."/>
            <person name="Tautz D."/>
            <person name="Vattahil S."/>
            <person name="Villasana D."/>
            <person name="White C.S."/>
            <person name="Wright R."/>
            <person name="Park Y."/>
            <person name="Beeman R.W."/>
            <person name="Lord J."/>
            <person name="Oppert B."/>
            <person name="Lorenzen M."/>
            <person name="Brown S."/>
            <person name="Wang L."/>
            <person name="Savard J."/>
            <person name="Tautz D."/>
            <person name="Richards S."/>
            <person name="Weinstock G."/>
            <person name="Gibbs R.A."/>
            <person name="Liu Y."/>
            <person name="Worley K."/>
            <person name="Weinstock G."/>
            <person name="Elsik C.G."/>
            <person name="Reese J.T."/>
            <person name="Elhaik E."/>
            <person name="Landan G."/>
            <person name="Graur D."/>
            <person name="Arensburger P."/>
            <person name="Atkinson P."/>
            <person name="Beeman R.W."/>
            <person name="Beidler J."/>
            <person name="Brown S.J."/>
            <person name="Demuth J.P."/>
            <person name="Drury D.W."/>
            <person name="Du Y.Z."/>
            <person name="Fujiwara H."/>
            <person name="Lorenzen M."/>
            <person name="Maselli V."/>
            <person name="Osanai M."/>
            <person name="Park Y."/>
            <person name="Robertson H.M."/>
            <person name="Tu Z."/>
            <person name="Wang J.J."/>
            <person name="Wang S."/>
            <person name="Richards S."/>
            <person name="Song H."/>
            <person name="Zhang L."/>
            <person name="Sodergren E."/>
            <person name="Werner D."/>
            <person name="Stanke M."/>
            <person name="Morgenstern B."/>
            <person name="Solovyev V."/>
            <person name="Kosarev P."/>
            <person name="Brown G."/>
            <person name="Chen H.C."/>
            <person name="Ermolaeva O."/>
            <person name="Hlavina W."/>
            <person name="Kapustin Y."/>
            <person name="Kiryutin B."/>
            <person name="Kitts P."/>
            <person name="Maglott D."/>
            <person name="Pruitt K."/>
            <person name="Sapojnikov V."/>
            <person name="Souvorov A."/>
            <person name="Mackey A.J."/>
            <person name="Waterhouse R.M."/>
            <person name="Wyder S."/>
            <person name="Zdobnov E.M."/>
            <person name="Zdobnov E.M."/>
            <person name="Wyder S."/>
            <person name="Kriventseva E.V."/>
            <person name="Kadowaki T."/>
            <person name="Bork P."/>
            <person name="Aranda M."/>
            <person name="Bao R."/>
            <person name="Beermann A."/>
            <person name="Berns N."/>
            <person name="Bolognesi R."/>
            <person name="Bonneton F."/>
            <person name="Bopp D."/>
            <person name="Brown S.J."/>
            <person name="Bucher G."/>
            <person name="Butts T."/>
            <person name="Chaumot A."/>
            <person name="Denell R.E."/>
            <person name="Ferrier D.E."/>
            <person name="Friedrich M."/>
            <person name="Gordon C.M."/>
            <person name="Jindra M."/>
            <person name="Klingler M."/>
            <person name="Lan Q."/>
            <person name="Lattorff H.M."/>
            <person name="Laudet V."/>
            <person name="von Levetsow C."/>
            <person name="Liu Z."/>
            <person name="Lutz R."/>
            <person name="Lynch J.A."/>
            <person name="da Fonseca R.N."/>
            <person name="Posnien N."/>
            <person name="Reuter R."/>
            <person name="Roth S."/>
            <person name="Savard J."/>
            <person name="Schinko J.B."/>
            <person name="Schmitt C."/>
            <person name="Schoppmeier M."/>
            <person name="Schroder R."/>
            <person name="Shippy T.D."/>
            <person name="Simonnet F."/>
            <person name="Marques-Souza H."/>
            <person name="Tautz D."/>
            <person name="Tomoyasu Y."/>
            <person name="Trauner J."/>
            <person name="Van der Zee M."/>
            <person name="Vervoort M."/>
            <person name="Wittkopp N."/>
            <person name="Wimmer E.A."/>
            <person name="Yang X."/>
            <person name="Jones A.K."/>
            <person name="Sattelle D.B."/>
            <person name="Ebert P.R."/>
            <person name="Nelson D."/>
            <person name="Scott J.G."/>
            <person name="Beeman R.W."/>
            <person name="Muthukrishnan S."/>
            <person name="Kramer K.J."/>
            <person name="Arakane Y."/>
            <person name="Beeman R.W."/>
            <person name="Zhu Q."/>
            <person name="Hogenkamp D."/>
            <person name="Dixit R."/>
            <person name="Oppert B."/>
            <person name="Jiang H."/>
            <person name="Zou Z."/>
            <person name="Marshall J."/>
            <person name="Elpidina E."/>
            <person name="Vinokurov K."/>
            <person name="Oppert C."/>
            <person name="Zou Z."/>
            <person name="Evans J."/>
            <person name="Lu Z."/>
            <person name="Zhao P."/>
            <person name="Sumathipala N."/>
            <person name="Altincicek B."/>
            <person name="Vilcinskas A."/>
            <person name="Williams M."/>
            <person name="Hultmark D."/>
            <person name="Hetru C."/>
            <person name="Jiang H."/>
            <person name="Grimmelikhuijzen C.J."/>
            <person name="Hauser F."/>
            <person name="Cazzamali G."/>
            <person name="Williamson M."/>
            <person name="Park Y."/>
            <person name="Li B."/>
            <person name="Tanaka Y."/>
            <person name="Predel R."/>
            <person name="Neupert S."/>
            <person name="Schachtner J."/>
            <person name="Verleyen P."/>
            <person name="Raible F."/>
            <person name="Bork P."/>
            <person name="Friedrich M."/>
            <person name="Walden K.K."/>
            <person name="Robertson H.M."/>
            <person name="Angeli S."/>
            <person name="Foret S."/>
            <person name="Bucher G."/>
            <person name="Schuetz S."/>
            <person name="Maleszka R."/>
            <person name="Wimmer E.A."/>
            <person name="Beeman R.W."/>
            <person name="Lorenzen M."/>
            <person name="Tomoyasu Y."/>
            <person name="Miller S.C."/>
            <person name="Grossmann D."/>
            <person name="Bucher G."/>
        </authorList>
    </citation>
    <scope>NUCLEOTIDE SEQUENCE [LARGE SCALE GENOMIC DNA]</scope>
    <source>
        <strain evidence="8 9">Georgia GA2</strain>
    </source>
</reference>
<dbReference type="GO" id="GO:0008233">
    <property type="term" value="F:peptidase activity"/>
    <property type="evidence" value="ECO:0007669"/>
    <property type="project" value="UniProtKB-KW"/>
</dbReference>
<dbReference type="GO" id="GO:0016887">
    <property type="term" value="F:ATP hydrolysis activity"/>
    <property type="evidence" value="ECO:0000318"/>
    <property type="project" value="GO_Central"/>
</dbReference>
<feature type="transmembrane region" description="Helical" evidence="6">
    <location>
        <begin position="188"/>
        <end position="207"/>
    </location>
</feature>
<dbReference type="InterPro" id="IPR050052">
    <property type="entry name" value="ATP-dep_Clp_protease_ClpX"/>
</dbReference>
<evidence type="ECO:0000256" key="2">
    <source>
        <dbReference type="ARBA" id="ARBA00022741"/>
    </source>
</evidence>